<feature type="transmembrane region" description="Helical" evidence="1">
    <location>
        <begin position="28"/>
        <end position="47"/>
    </location>
</feature>
<dbReference type="EMBL" id="ACDX02000015">
    <property type="protein sequence ID" value="EFC87732.1"/>
    <property type="molecule type" value="Genomic_DNA"/>
</dbReference>
<dbReference type="AlphaFoldDB" id="D2ZYU0"/>
<keyword evidence="1" id="KW-1133">Transmembrane helix</keyword>
<keyword evidence="1" id="KW-0812">Transmembrane</keyword>
<gene>
    <name evidence="2" type="ORF">NEIMUCOT_05805</name>
</gene>
<evidence type="ECO:0000256" key="1">
    <source>
        <dbReference type="SAM" id="Phobius"/>
    </source>
</evidence>
<dbReference type="STRING" id="546266.NEIMUCOT_05805"/>
<name>D2ZYU0_NEIM2</name>
<evidence type="ECO:0000313" key="2">
    <source>
        <dbReference type="EMBL" id="EFC87732.1"/>
    </source>
</evidence>
<organism evidence="2 3">
    <name type="scientific">Neisseria mucosa (strain ATCC 25996 / DSM 4631 / NCTC 10774 / M26)</name>
    <dbReference type="NCBI Taxonomy" id="546266"/>
    <lineage>
        <taxon>Bacteria</taxon>
        <taxon>Pseudomonadati</taxon>
        <taxon>Pseudomonadota</taxon>
        <taxon>Betaproteobacteria</taxon>
        <taxon>Neisseriales</taxon>
        <taxon>Neisseriaceae</taxon>
        <taxon>Neisseria</taxon>
    </lineage>
</organism>
<reference evidence="2 3" key="1">
    <citation type="submission" date="2009-10" db="EMBL/GenBank/DDBJ databases">
        <authorList>
            <person name="Weinstock G."/>
            <person name="Sodergren E."/>
            <person name="Clifton S."/>
            <person name="Fulton L."/>
            <person name="Fulton B."/>
            <person name="Courtney L."/>
            <person name="Fronick C."/>
            <person name="Harrison M."/>
            <person name="Strong C."/>
            <person name="Farmer C."/>
            <person name="Delahaunty K."/>
            <person name="Markovic C."/>
            <person name="Hall O."/>
            <person name="Minx P."/>
            <person name="Tomlinson C."/>
            <person name="Mitreva M."/>
            <person name="Nelson J."/>
            <person name="Hou S."/>
            <person name="Wollam A."/>
            <person name="Pepin K.H."/>
            <person name="Johnson M."/>
            <person name="Bhonagiri V."/>
            <person name="Nash W.E."/>
            <person name="Warren W."/>
            <person name="Chinwalla A."/>
            <person name="Mardis E.R."/>
            <person name="Wilson R.K."/>
        </authorList>
    </citation>
    <scope>NUCLEOTIDE SEQUENCE [LARGE SCALE GENOMIC DNA]</scope>
    <source>
        <strain evidence="3">ATCC 25996 / DSM 4631 / NCTC 10774 / M26</strain>
    </source>
</reference>
<keyword evidence="1" id="KW-0472">Membrane</keyword>
<sequence length="84" mass="9918">MYVDCFLYFGRHLSSSLVRWQRSRLKRFYGVFGVLGNAVLFFIRYVYFNTLHCMRQLTLGGFVILKKPHNFLCGLSLLVFEISI</sequence>
<proteinExistence type="predicted"/>
<evidence type="ECO:0000313" key="3">
    <source>
        <dbReference type="Proteomes" id="UP000003344"/>
    </source>
</evidence>
<protein>
    <submittedName>
        <fullName evidence="2">Uncharacterized protein</fullName>
    </submittedName>
</protein>
<accession>D2ZYU0</accession>
<comment type="caution">
    <text evidence="2">The sequence shown here is derived from an EMBL/GenBank/DDBJ whole genome shotgun (WGS) entry which is preliminary data.</text>
</comment>
<dbReference type="Proteomes" id="UP000003344">
    <property type="component" value="Unassembled WGS sequence"/>
</dbReference>